<dbReference type="PROSITE" id="PS50850">
    <property type="entry name" value="MFS"/>
    <property type="match status" value="1"/>
</dbReference>
<evidence type="ECO:0000256" key="6">
    <source>
        <dbReference type="SAM" id="Phobius"/>
    </source>
</evidence>
<gene>
    <name evidence="8" type="ORF">CLAFUR5_08107</name>
</gene>
<dbReference type="GO" id="GO:0016020">
    <property type="term" value="C:membrane"/>
    <property type="evidence" value="ECO:0007669"/>
    <property type="project" value="UniProtKB-SubCell"/>
</dbReference>
<evidence type="ECO:0000256" key="1">
    <source>
        <dbReference type="ARBA" id="ARBA00004141"/>
    </source>
</evidence>
<dbReference type="OrthoDB" id="5099852at2759"/>
<dbReference type="InterPro" id="IPR020846">
    <property type="entry name" value="MFS_dom"/>
</dbReference>
<feature type="transmembrane region" description="Helical" evidence="6">
    <location>
        <begin position="106"/>
        <end position="129"/>
    </location>
</feature>
<evidence type="ECO:0000259" key="7">
    <source>
        <dbReference type="PROSITE" id="PS50850"/>
    </source>
</evidence>
<evidence type="ECO:0000256" key="2">
    <source>
        <dbReference type="ARBA" id="ARBA00010992"/>
    </source>
</evidence>
<proteinExistence type="inferred from homology"/>
<comment type="similarity">
    <text evidence="2">Belongs to the major facilitator superfamily. Sugar transporter (TC 2.A.1.1) family.</text>
</comment>
<dbReference type="PANTHER" id="PTHR48022">
    <property type="entry name" value="PLASTIDIC GLUCOSE TRANSPORTER 4"/>
    <property type="match status" value="1"/>
</dbReference>
<accession>A0A9Q8LDR8</accession>
<evidence type="ECO:0000256" key="3">
    <source>
        <dbReference type="ARBA" id="ARBA00022692"/>
    </source>
</evidence>
<dbReference type="KEGG" id="ffu:CLAFUR5_08107"/>
<dbReference type="RefSeq" id="XP_047759943.1">
    <property type="nucleotide sequence ID" value="XM_047907255.1"/>
</dbReference>
<dbReference type="AlphaFoldDB" id="A0A9Q8LDR8"/>
<keyword evidence="5 6" id="KW-0472">Membrane</keyword>
<evidence type="ECO:0000256" key="5">
    <source>
        <dbReference type="ARBA" id="ARBA00023136"/>
    </source>
</evidence>
<feature type="domain" description="Major facilitator superfamily (MFS) profile" evidence="7">
    <location>
        <begin position="65"/>
        <end position="155"/>
    </location>
</feature>
<sequence>MRRAVGCVWESIDMRGDTHRKSLCCSATAQFATSTKPRHSNYQSSLARMVQKRGPSGNSFRSIMVATAISLAGLLYGLDTEIIATTIAHDSFKRYMYGSLATNTPIQGAIVSGYYAGSAVGSAAASYCMGRMSRRWSLLFGSVVSIIGAILQAAA</sequence>
<dbReference type="GeneID" id="71987985"/>
<dbReference type="PANTHER" id="PTHR48022:SF2">
    <property type="entry name" value="PLASTIDIC GLUCOSE TRANSPORTER 4"/>
    <property type="match status" value="1"/>
</dbReference>
<keyword evidence="9" id="KW-1185">Reference proteome</keyword>
<reference evidence="8" key="1">
    <citation type="submission" date="2021-12" db="EMBL/GenBank/DDBJ databases">
        <authorList>
            <person name="Zaccaron A."/>
            <person name="Stergiopoulos I."/>
        </authorList>
    </citation>
    <scope>NUCLEOTIDE SEQUENCE</scope>
    <source>
        <strain evidence="8">Race5_Kim</strain>
    </source>
</reference>
<organism evidence="8 9">
    <name type="scientific">Passalora fulva</name>
    <name type="common">Tomato leaf mold</name>
    <name type="synonym">Cladosporium fulvum</name>
    <dbReference type="NCBI Taxonomy" id="5499"/>
    <lineage>
        <taxon>Eukaryota</taxon>
        <taxon>Fungi</taxon>
        <taxon>Dikarya</taxon>
        <taxon>Ascomycota</taxon>
        <taxon>Pezizomycotina</taxon>
        <taxon>Dothideomycetes</taxon>
        <taxon>Dothideomycetidae</taxon>
        <taxon>Mycosphaerellales</taxon>
        <taxon>Mycosphaerellaceae</taxon>
        <taxon>Fulvia</taxon>
    </lineage>
</organism>
<name>A0A9Q8LDR8_PASFU</name>
<dbReference type="InterPro" id="IPR005828">
    <property type="entry name" value="MFS_sugar_transport-like"/>
</dbReference>
<dbReference type="InterPro" id="IPR036259">
    <property type="entry name" value="MFS_trans_sf"/>
</dbReference>
<evidence type="ECO:0000256" key="4">
    <source>
        <dbReference type="ARBA" id="ARBA00022989"/>
    </source>
</evidence>
<evidence type="ECO:0000313" key="9">
    <source>
        <dbReference type="Proteomes" id="UP000756132"/>
    </source>
</evidence>
<evidence type="ECO:0000313" key="8">
    <source>
        <dbReference type="EMBL" id="UJO15577.1"/>
    </source>
</evidence>
<reference evidence="8" key="2">
    <citation type="journal article" date="2022" name="Microb. Genom.">
        <title>A chromosome-scale genome assembly of the tomato pathogen Cladosporium fulvum reveals a compartmentalized genome architecture and the presence of a dispensable chromosome.</title>
        <authorList>
            <person name="Zaccaron A.Z."/>
            <person name="Chen L.H."/>
            <person name="Samaras A."/>
            <person name="Stergiopoulos I."/>
        </authorList>
    </citation>
    <scope>NUCLEOTIDE SEQUENCE</scope>
    <source>
        <strain evidence="8">Race5_Kim</strain>
    </source>
</reference>
<dbReference type="SUPFAM" id="SSF103473">
    <property type="entry name" value="MFS general substrate transporter"/>
    <property type="match status" value="1"/>
</dbReference>
<comment type="subcellular location">
    <subcellularLocation>
        <location evidence="1">Membrane</location>
        <topology evidence="1">Multi-pass membrane protein</topology>
    </subcellularLocation>
</comment>
<dbReference type="EMBL" id="CP090165">
    <property type="protein sequence ID" value="UJO15577.1"/>
    <property type="molecule type" value="Genomic_DNA"/>
</dbReference>
<feature type="transmembrane region" description="Helical" evidence="6">
    <location>
        <begin position="136"/>
        <end position="154"/>
    </location>
</feature>
<keyword evidence="4 6" id="KW-1133">Transmembrane helix</keyword>
<keyword evidence="3 6" id="KW-0812">Transmembrane</keyword>
<dbReference type="InterPro" id="IPR050360">
    <property type="entry name" value="MFS_Sugar_Transporters"/>
</dbReference>
<protein>
    <recommendedName>
        <fullName evidence="7">Major facilitator superfamily (MFS) profile domain-containing protein</fullName>
    </recommendedName>
</protein>
<dbReference type="Proteomes" id="UP000756132">
    <property type="component" value="Chromosome 3"/>
</dbReference>
<dbReference type="Gene3D" id="1.20.1250.20">
    <property type="entry name" value="MFS general substrate transporter like domains"/>
    <property type="match status" value="1"/>
</dbReference>
<dbReference type="Pfam" id="PF00083">
    <property type="entry name" value="Sugar_tr"/>
    <property type="match status" value="1"/>
</dbReference>
<feature type="transmembrane region" description="Helical" evidence="6">
    <location>
        <begin position="58"/>
        <end position="78"/>
    </location>
</feature>
<dbReference type="GO" id="GO:0005351">
    <property type="term" value="F:carbohydrate:proton symporter activity"/>
    <property type="evidence" value="ECO:0007669"/>
    <property type="project" value="TreeGrafter"/>
</dbReference>